<dbReference type="SUPFAM" id="SSF52788">
    <property type="entry name" value="Phosphotyrosine protein phosphatases I"/>
    <property type="match status" value="1"/>
</dbReference>
<accession>A0ABP3B342</accession>
<dbReference type="InterPro" id="IPR036196">
    <property type="entry name" value="Ptyr_pPase_sf"/>
</dbReference>
<gene>
    <name evidence="3" type="ORF">MFLO_00135</name>
</gene>
<reference evidence="3 4" key="1">
    <citation type="journal article" date="2014" name="Int. J. Syst. Evol. Microbiol.">
        <title>Listeria floridensis sp. nov., Listeria aquatica sp. nov., Listeria cornellensis sp. nov., Listeria riparia sp. nov. and Listeria grandensis sp. nov., from agricultural and natural environments.</title>
        <authorList>
            <person name="den Bakker H.C."/>
            <person name="Warchocki S."/>
            <person name="Wright E.M."/>
            <person name="Allred A.F."/>
            <person name="Ahlstrom C."/>
            <person name="Manuel C.S."/>
            <person name="Stasiewicz M.J."/>
            <person name="Burrell A."/>
            <person name="Roof S."/>
            <person name="Strawn L."/>
            <person name="Fortes E.D."/>
            <person name="Nightingale K.K."/>
            <person name="Kephart D."/>
            <person name="Wiedmann M."/>
        </authorList>
    </citation>
    <scope>NUCLEOTIDE SEQUENCE [LARGE SCALE GENOMIC DNA]</scope>
    <source>
        <strain evidence="3 4">FSL S10-1187</strain>
    </source>
</reference>
<evidence type="ECO:0000313" key="3">
    <source>
        <dbReference type="EMBL" id="EUJ33615.1"/>
    </source>
</evidence>
<keyword evidence="4" id="KW-1185">Reference proteome</keyword>
<evidence type="ECO:0000259" key="2">
    <source>
        <dbReference type="SMART" id="SM00226"/>
    </source>
</evidence>
<keyword evidence="1" id="KW-0059">Arsenical resistance</keyword>
<dbReference type="Proteomes" id="UP000019249">
    <property type="component" value="Unassembled WGS sequence"/>
</dbReference>
<name>A0ABP3B342_9LIST</name>
<feature type="domain" description="Phosphotyrosine protein phosphatase I" evidence="2">
    <location>
        <begin position="4"/>
        <end position="137"/>
    </location>
</feature>
<sequence>MPNKLIYFLSQSHIRSSIAEAWAKKLQLSGVTFISGSWLKARETHFVSDALHEFAIEPPNSLSHVPSQKLLDKADLIVTIYDSAYELAPRFPNSLDYKVIYWDIKDPEHASELGTKWAVYQEACDQIALAVKQLKKTFYRSLIYTLRTRSERFLSWREKQWKAIKILKKAKEQHF</sequence>
<dbReference type="EMBL" id="AODF01000001">
    <property type="protein sequence ID" value="EUJ33615.1"/>
    <property type="molecule type" value="Genomic_DNA"/>
</dbReference>
<proteinExistence type="predicted"/>
<dbReference type="PANTHER" id="PTHR43428:SF1">
    <property type="entry name" value="ARSENATE REDUCTASE"/>
    <property type="match status" value="1"/>
</dbReference>
<evidence type="ECO:0000256" key="1">
    <source>
        <dbReference type="ARBA" id="ARBA00022849"/>
    </source>
</evidence>
<dbReference type="InterPro" id="IPR023485">
    <property type="entry name" value="Ptyr_pPase"/>
</dbReference>
<dbReference type="Gene3D" id="3.40.50.2300">
    <property type="match status" value="1"/>
</dbReference>
<comment type="caution">
    <text evidence="3">The sequence shown here is derived from an EMBL/GenBank/DDBJ whole genome shotgun (WGS) entry which is preliminary data.</text>
</comment>
<evidence type="ECO:0000313" key="4">
    <source>
        <dbReference type="Proteomes" id="UP000019249"/>
    </source>
</evidence>
<organism evidence="3 4">
    <name type="scientific">Listeria floridensis FSL S10-1187</name>
    <dbReference type="NCBI Taxonomy" id="1265817"/>
    <lineage>
        <taxon>Bacteria</taxon>
        <taxon>Bacillati</taxon>
        <taxon>Bacillota</taxon>
        <taxon>Bacilli</taxon>
        <taxon>Bacillales</taxon>
        <taxon>Listeriaceae</taxon>
        <taxon>Listeria</taxon>
    </lineage>
</organism>
<protein>
    <submittedName>
        <fullName evidence="3">Arsenate reductase</fullName>
    </submittedName>
</protein>
<dbReference type="SMART" id="SM00226">
    <property type="entry name" value="LMWPc"/>
    <property type="match status" value="1"/>
</dbReference>
<dbReference type="PANTHER" id="PTHR43428">
    <property type="entry name" value="ARSENATE REDUCTASE"/>
    <property type="match status" value="1"/>
</dbReference>